<dbReference type="AlphaFoldDB" id="A0A812WX31"/>
<organism evidence="2 3">
    <name type="scientific">Symbiodinium necroappetens</name>
    <dbReference type="NCBI Taxonomy" id="1628268"/>
    <lineage>
        <taxon>Eukaryota</taxon>
        <taxon>Sar</taxon>
        <taxon>Alveolata</taxon>
        <taxon>Dinophyceae</taxon>
        <taxon>Suessiales</taxon>
        <taxon>Symbiodiniaceae</taxon>
        <taxon>Symbiodinium</taxon>
    </lineage>
</organism>
<dbReference type="EMBL" id="CAJNJA010035498">
    <property type="protein sequence ID" value="CAE7707804.1"/>
    <property type="molecule type" value="Genomic_DNA"/>
</dbReference>
<name>A0A812WX31_9DINO</name>
<evidence type="ECO:0000259" key="1">
    <source>
        <dbReference type="Pfam" id="PF01764"/>
    </source>
</evidence>
<dbReference type="CDD" id="cd00519">
    <property type="entry name" value="Lipase_3"/>
    <property type="match status" value="1"/>
</dbReference>
<dbReference type="Gene3D" id="3.40.50.1820">
    <property type="entry name" value="alpha/beta hydrolase"/>
    <property type="match status" value="1"/>
</dbReference>
<dbReference type="GO" id="GO:0006629">
    <property type="term" value="P:lipid metabolic process"/>
    <property type="evidence" value="ECO:0007669"/>
    <property type="project" value="InterPro"/>
</dbReference>
<dbReference type="OrthoDB" id="28127at2759"/>
<keyword evidence="3" id="KW-1185">Reference proteome</keyword>
<evidence type="ECO:0000313" key="2">
    <source>
        <dbReference type="EMBL" id="CAE7707804.1"/>
    </source>
</evidence>
<dbReference type="Pfam" id="PF01764">
    <property type="entry name" value="Lipase_3"/>
    <property type="match status" value="1"/>
</dbReference>
<dbReference type="Proteomes" id="UP000601435">
    <property type="component" value="Unassembled WGS sequence"/>
</dbReference>
<feature type="domain" description="Fungal lipase-type" evidence="1">
    <location>
        <begin position="109"/>
        <end position="242"/>
    </location>
</feature>
<dbReference type="InterPro" id="IPR029058">
    <property type="entry name" value="AB_hydrolase_fold"/>
</dbReference>
<dbReference type="PANTHER" id="PTHR45908">
    <property type="entry name" value="PROTEIN CBG11750-RELATED"/>
    <property type="match status" value="1"/>
</dbReference>
<feature type="non-terminal residue" evidence="2">
    <location>
        <position position="264"/>
    </location>
</feature>
<protein>
    <submittedName>
        <fullName evidence="2">FaeA protein</fullName>
    </submittedName>
</protein>
<gene>
    <name evidence="2" type="primary">faeA</name>
    <name evidence="2" type="ORF">SNEC2469_LOCUS20406</name>
</gene>
<dbReference type="SUPFAM" id="SSF53474">
    <property type="entry name" value="alpha/beta-Hydrolases"/>
    <property type="match status" value="1"/>
</dbReference>
<evidence type="ECO:0000313" key="3">
    <source>
        <dbReference type="Proteomes" id="UP000601435"/>
    </source>
</evidence>
<dbReference type="InterPro" id="IPR002921">
    <property type="entry name" value="Fungal_lipase-type"/>
</dbReference>
<comment type="caution">
    <text evidence="2">The sequence shown here is derived from an EMBL/GenBank/DDBJ whole genome shotgun (WGS) entry which is preliminary data.</text>
</comment>
<sequence length="264" mass="29839">LCDSCIADSCGWCDREQRCLGASATCGPGHAPVSVNLSSCPPQVPRQTDFRRQDALEMVRYAWAAYYDEPERHGLPDSAEVVKPFHYRIGIWDNAFAYVALDSSANRIVLAFRGTDTLTQLMVELISHSLVPFMTGNAQVRVNEFFLAAADDLLPQLTPVLRDLEIKCPTCQLWITGHSLGASMALLAAFNVSFWTREEPILLTFGQPRSVNGPFARMMEKRLSRIYRLVNARDPVPHIPRCHRSDAALKPERQYCRYRQEIPR</sequence>
<accession>A0A812WX31</accession>
<reference evidence="2" key="1">
    <citation type="submission" date="2021-02" db="EMBL/GenBank/DDBJ databases">
        <authorList>
            <person name="Dougan E. K."/>
            <person name="Rhodes N."/>
            <person name="Thang M."/>
            <person name="Chan C."/>
        </authorList>
    </citation>
    <scope>NUCLEOTIDE SEQUENCE</scope>
</reference>
<proteinExistence type="predicted"/>